<reference evidence="1" key="5">
    <citation type="journal article" date="2021" name="G3 (Bethesda)">
        <title>Aegilops tauschii genome assembly Aet v5.0 features greater sequence contiguity and improved annotation.</title>
        <authorList>
            <person name="Wang L."/>
            <person name="Zhu T."/>
            <person name="Rodriguez J.C."/>
            <person name="Deal K.R."/>
            <person name="Dubcovsky J."/>
            <person name="McGuire P.E."/>
            <person name="Lux T."/>
            <person name="Spannagl M."/>
            <person name="Mayer K.F.X."/>
            <person name="Baldrich P."/>
            <person name="Meyers B.C."/>
            <person name="Huo N."/>
            <person name="Gu Y.Q."/>
            <person name="Zhou H."/>
            <person name="Devos K.M."/>
            <person name="Bennetzen J.L."/>
            <person name="Unver T."/>
            <person name="Budak H."/>
            <person name="Gulick P.J."/>
            <person name="Galiba G."/>
            <person name="Kalapos B."/>
            <person name="Nelson D.R."/>
            <person name="Li P."/>
            <person name="You F.M."/>
            <person name="Luo M.C."/>
            <person name="Dvorak J."/>
        </authorList>
    </citation>
    <scope>NUCLEOTIDE SEQUENCE [LARGE SCALE GENOMIC DNA]</scope>
    <source>
        <strain evidence="1">cv. AL8/78</strain>
    </source>
</reference>
<dbReference type="Proteomes" id="UP000015105">
    <property type="component" value="Chromosome 2D"/>
</dbReference>
<proteinExistence type="predicted"/>
<reference evidence="1" key="4">
    <citation type="submission" date="2019-03" db="UniProtKB">
        <authorList>
            <consortium name="EnsemblPlants"/>
        </authorList>
    </citation>
    <scope>IDENTIFICATION</scope>
</reference>
<evidence type="ECO:0000313" key="2">
    <source>
        <dbReference type="Proteomes" id="UP000015105"/>
    </source>
</evidence>
<keyword evidence="2" id="KW-1185">Reference proteome</keyword>
<dbReference type="AlphaFoldDB" id="A0A453A8C5"/>
<sequence length="118" mass="12677">VDIFSHRSMAITIDKYTIRILVLALLSIHLLSSATVAHCGTITVGADDEKIDLPNGLCGKEKLCRETHCYCCLLNDRCYRTMDVCKSHCDNPPSSSQDMLAAVAATATATTPAPLPPA</sequence>
<accession>A0A453A8C5</accession>
<reference evidence="1" key="3">
    <citation type="journal article" date="2017" name="Nature">
        <title>Genome sequence of the progenitor of the wheat D genome Aegilops tauschii.</title>
        <authorList>
            <person name="Luo M.C."/>
            <person name="Gu Y.Q."/>
            <person name="Puiu D."/>
            <person name="Wang H."/>
            <person name="Twardziok S.O."/>
            <person name="Deal K.R."/>
            <person name="Huo N."/>
            <person name="Zhu T."/>
            <person name="Wang L."/>
            <person name="Wang Y."/>
            <person name="McGuire P.E."/>
            <person name="Liu S."/>
            <person name="Long H."/>
            <person name="Ramasamy R.K."/>
            <person name="Rodriguez J.C."/>
            <person name="Van S.L."/>
            <person name="Yuan L."/>
            <person name="Wang Z."/>
            <person name="Xia Z."/>
            <person name="Xiao L."/>
            <person name="Anderson O.D."/>
            <person name="Ouyang S."/>
            <person name="Liang Y."/>
            <person name="Zimin A.V."/>
            <person name="Pertea G."/>
            <person name="Qi P."/>
            <person name="Bennetzen J.L."/>
            <person name="Dai X."/>
            <person name="Dawson M.W."/>
            <person name="Muller H.G."/>
            <person name="Kugler K."/>
            <person name="Rivarola-Duarte L."/>
            <person name="Spannagl M."/>
            <person name="Mayer K.F.X."/>
            <person name="Lu F.H."/>
            <person name="Bevan M.W."/>
            <person name="Leroy P."/>
            <person name="Li P."/>
            <person name="You F.M."/>
            <person name="Sun Q."/>
            <person name="Liu Z."/>
            <person name="Lyons E."/>
            <person name="Wicker T."/>
            <person name="Salzberg S.L."/>
            <person name="Devos K.M."/>
            <person name="Dvorak J."/>
        </authorList>
    </citation>
    <scope>NUCLEOTIDE SEQUENCE [LARGE SCALE GENOMIC DNA]</scope>
    <source>
        <strain evidence="1">cv. AL8/78</strain>
    </source>
</reference>
<evidence type="ECO:0000313" key="1">
    <source>
        <dbReference type="EnsemblPlants" id="AET2Gv20023600.1"/>
    </source>
</evidence>
<name>A0A453A8C5_AEGTS</name>
<organism evidence="1 2">
    <name type="scientific">Aegilops tauschii subsp. strangulata</name>
    <name type="common">Goatgrass</name>
    <dbReference type="NCBI Taxonomy" id="200361"/>
    <lineage>
        <taxon>Eukaryota</taxon>
        <taxon>Viridiplantae</taxon>
        <taxon>Streptophyta</taxon>
        <taxon>Embryophyta</taxon>
        <taxon>Tracheophyta</taxon>
        <taxon>Spermatophyta</taxon>
        <taxon>Magnoliopsida</taxon>
        <taxon>Liliopsida</taxon>
        <taxon>Poales</taxon>
        <taxon>Poaceae</taxon>
        <taxon>BOP clade</taxon>
        <taxon>Pooideae</taxon>
        <taxon>Triticodae</taxon>
        <taxon>Triticeae</taxon>
        <taxon>Triticinae</taxon>
        <taxon>Aegilops</taxon>
    </lineage>
</organism>
<reference evidence="2" key="1">
    <citation type="journal article" date="2014" name="Science">
        <title>Ancient hybridizations among the ancestral genomes of bread wheat.</title>
        <authorList>
            <consortium name="International Wheat Genome Sequencing Consortium,"/>
            <person name="Marcussen T."/>
            <person name="Sandve S.R."/>
            <person name="Heier L."/>
            <person name="Spannagl M."/>
            <person name="Pfeifer M."/>
            <person name="Jakobsen K.S."/>
            <person name="Wulff B.B."/>
            <person name="Steuernagel B."/>
            <person name="Mayer K.F."/>
            <person name="Olsen O.A."/>
        </authorList>
    </citation>
    <scope>NUCLEOTIDE SEQUENCE [LARGE SCALE GENOMIC DNA]</scope>
    <source>
        <strain evidence="2">cv. AL8/78</strain>
    </source>
</reference>
<protein>
    <submittedName>
        <fullName evidence="1">Uncharacterized protein</fullName>
    </submittedName>
</protein>
<dbReference type="EnsemblPlants" id="AET2Gv20023600.1">
    <property type="protein sequence ID" value="AET2Gv20023600.1"/>
    <property type="gene ID" value="AET2Gv20023600"/>
</dbReference>
<dbReference type="Gramene" id="AET2Gv20023600.1">
    <property type="protein sequence ID" value="AET2Gv20023600.1"/>
    <property type="gene ID" value="AET2Gv20023600"/>
</dbReference>
<reference evidence="2" key="2">
    <citation type="journal article" date="2017" name="Nat. Plants">
        <title>The Aegilops tauschii genome reveals multiple impacts of transposons.</title>
        <authorList>
            <person name="Zhao G."/>
            <person name="Zou C."/>
            <person name="Li K."/>
            <person name="Wang K."/>
            <person name="Li T."/>
            <person name="Gao L."/>
            <person name="Zhang X."/>
            <person name="Wang H."/>
            <person name="Yang Z."/>
            <person name="Liu X."/>
            <person name="Jiang W."/>
            <person name="Mao L."/>
            <person name="Kong X."/>
            <person name="Jiao Y."/>
            <person name="Jia J."/>
        </authorList>
    </citation>
    <scope>NUCLEOTIDE SEQUENCE [LARGE SCALE GENOMIC DNA]</scope>
    <source>
        <strain evidence="2">cv. AL8/78</strain>
    </source>
</reference>